<reference evidence="17 18" key="1">
    <citation type="journal article" date="2021" name="Sci. Rep.">
        <title>The distribution of antibiotic resistance genes in chicken gut microbiota commensals.</title>
        <authorList>
            <person name="Juricova H."/>
            <person name="Matiasovicova J."/>
            <person name="Kubasova T."/>
            <person name="Cejkova D."/>
            <person name="Rychlik I."/>
        </authorList>
    </citation>
    <scope>NUCLEOTIDE SEQUENCE [LARGE SCALE GENOMIC DNA]</scope>
    <source>
        <strain evidence="17 18">An431b</strain>
    </source>
</reference>
<evidence type="ECO:0000256" key="4">
    <source>
        <dbReference type="ARBA" id="ARBA00004679"/>
    </source>
</evidence>
<comment type="cofactor">
    <cofactor evidence="1 15">
        <name>Mg(2+)</name>
        <dbReference type="ChEBI" id="CHEBI:18420"/>
    </cofactor>
</comment>
<evidence type="ECO:0000256" key="6">
    <source>
        <dbReference type="ARBA" id="ARBA00022533"/>
    </source>
</evidence>
<evidence type="ECO:0000256" key="5">
    <source>
        <dbReference type="ARBA" id="ARBA00022490"/>
    </source>
</evidence>
<keyword evidence="6 15" id="KW-0021">Allosteric enzyme</keyword>
<evidence type="ECO:0000256" key="8">
    <source>
        <dbReference type="ARBA" id="ARBA00022723"/>
    </source>
</evidence>
<dbReference type="NCBIfam" id="TIGR02482">
    <property type="entry name" value="PFKA_ATP"/>
    <property type="match status" value="1"/>
</dbReference>
<feature type="binding site" evidence="15">
    <location>
        <begin position="102"/>
        <end position="105"/>
    </location>
    <ligand>
        <name>ATP</name>
        <dbReference type="ChEBI" id="CHEBI:30616"/>
    </ligand>
</feature>
<feature type="binding site" evidence="15">
    <location>
        <position position="103"/>
    </location>
    <ligand>
        <name>Mg(2+)</name>
        <dbReference type="ChEBI" id="CHEBI:18420"/>
        <note>catalytic</note>
    </ligand>
</feature>
<comment type="activity regulation">
    <text evidence="15">Allosterically activated by ADP and other diphosphonucleosides, and allosterically inhibited by phosphoenolpyruvate.</text>
</comment>
<evidence type="ECO:0000256" key="2">
    <source>
        <dbReference type="ARBA" id="ARBA00002659"/>
    </source>
</evidence>
<keyword evidence="9 15" id="KW-0547">Nucleotide-binding</keyword>
<sequence>MKTIGILTSGGDAPGMNAAIRSAVRTACHSAMEVIGIHRGYQGLLHGDTVPLDSNAVSCIVKDGGTVLYTARCQEMFTQEGIQKAVENARGMGLDGLVVIGGDGSFAAAEKLCAAGLPTVGIPGTIDNDIKCTDYTIGFDTACNVAVEAIDRLRDTARSHEKCSIIEVMGRNAGFLALDVGLAVGAADVLVPEAAFDVEHDVCQNILERKRQGKTHHIIVVSEGCKIDLQKMAEIIVEKTGVDSRITILGHIQRGGTPTMLDRVYAAKMGNYAVELLRKGIANRVVAIQRDQVVDFDIREALAMKKNIDFGLLEICRNISN</sequence>
<dbReference type="Pfam" id="PF00365">
    <property type="entry name" value="PFK"/>
    <property type="match status" value="1"/>
</dbReference>
<evidence type="ECO:0000313" key="18">
    <source>
        <dbReference type="Proteomes" id="UP000729290"/>
    </source>
</evidence>
<dbReference type="PANTHER" id="PTHR13697">
    <property type="entry name" value="PHOSPHOFRUCTOKINASE"/>
    <property type="match status" value="1"/>
</dbReference>
<dbReference type="PROSITE" id="PS00433">
    <property type="entry name" value="PHOSPHOFRUCTOKINASE"/>
    <property type="match status" value="1"/>
</dbReference>
<keyword evidence="18" id="KW-1185">Reference proteome</keyword>
<feature type="active site" description="Proton acceptor" evidence="15">
    <location>
        <position position="127"/>
    </location>
</feature>
<feature type="binding site" description="in other chain" evidence="15">
    <location>
        <position position="223"/>
    </location>
    <ligand>
        <name>substrate</name>
        <note>ligand shared between dimeric partners</note>
    </ligand>
</feature>
<evidence type="ECO:0000313" key="17">
    <source>
        <dbReference type="EMBL" id="MBM6877557.1"/>
    </source>
</evidence>
<evidence type="ECO:0000256" key="12">
    <source>
        <dbReference type="ARBA" id="ARBA00022842"/>
    </source>
</evidence>
<feature type="binding site" evidence="15">
    <location>
        <begin position="72"/>
        <end position="73"/>
    </location>
    <ligand>
        <name>ATP</name>
        <dbReference type="ChEBI" id="CHEBI:30616"/>
    </ligand>
</feature>
<dbReference type="InterPro" id="IPR022953">
    <property type="entry name" value="ATP_PFK"/>
</dbReference>
<comment type="function">
    <text evidence="2 15">Catalyzes the phosphorylation of D-fructose 6-phosphate to fructose 1,6-bisphosphate by ATP, the first committing step of glycolysis.</text>
</comment>
<dbReference type="HAMAP" id="MF_00339">
    <property type="entry name" value="Phosphofructokinase_I_B1"/>
    <property type="match status" value="1"/>
</dbReference>
<feature type="binding site" evidence="15">
    <location>
        <position position="11"/>
    </location>
    <ligand>
        <name>ATP</name>
        <dbReference type="ChEBI" id="CHEBI:30616"/>
    </ligand>
</feature>
<accession>A0ABS2GAB0</accession>
<evidence type="ECO:0000256" key="15">
    <source>
        <dbReference type="HAMAP-Rule" id="MF_00339"/>
    </source>
</evidence>
<dbReference type="PRINTS" id="PR00476">
    <property type="entry name" value="PHFRCTKINASE"/>
</dbReference>
<keyword evidence="5 15" id="KW-0963">Cytoplasm</keyword>
<dbReference type="Proteomes" id="UP000729290">
    <property type="component" value="Unassembled WGS sequence"/>
</dbReference>
<evidence type="ECO:0000256" key="14">
    <source>
        <dbReference type="ARBA" id="ARBA00048070"/>
    </source>
</evidence>
<dbReference type="InterPro" id="IPR035966">
    <property type="entry name" value="PKF_sf"/>
</dbReference>
<comment type="subunit">
    <text evidence="15">Homotetramer.</text>
</comment>
<comment type="catalytic activity">
    <reaction evidence="14 15">
        <text>beta-D-fructose 6-phosphate + ATP = beta-D-fructose 1,6-bisphosphate + ADP + H(+)</text>
        <dbReference type="Rhea" id="RHEA:16109"/>
        <dbReference type="ChEBI" id="CHEBI:15378"/>
        <dbReference type="ChEBI" id="CHEBI:30616"/>
        <dbReference type="ChEBI" id="CHEBI:32966"/>
        <dbReference type="ChEBI" id="CHEBI:57634"/>
        <dbReference type="ChEBI" id="CHEBI:456216"/>
        <dbReference type="EC" id="2.7.1.11"/>
    </reaction>
</comment>
<feature type="binding site" description="in other chain" evidence="15">
    <location>
        <begin position="251"/>
        <end position="254"/>
    </location>
    <ligand>
        <name>substrate</name>
        <note>ligand shared between dimeric partners</note>
    </ligand>
</feature>
<feature type="domain" description="Phosphofructokinase" evidence="16">
    <location>
        <begin position="4"/>
        <end position="277"/>
    </location>
</feature>
<feature type="binding site" description="in other chain" evidence="15">
    <location>
        <begin position="214"/>
        <end position="216"/>
    </location>
    <ligand>
        <name>ADP</name>
        <dbReference type="ChEBI" id="CHEBI:456216"/>
        <note>allosteric activator; ligand shared between dimeric partners</note>
    </ligand>
</feature>
<dbReference type="InterPro" id="IPR012003">
    <property type="entry name" value="ATP_PFK_prok-type"/>
</dbReference>
<keyword evidence="8 15" id="KW-0479">Metal-binding</keyword>
<dbReference type="InterPro" id="IPR015912">
    <property type="entry name" value="Phosphofructokinase_CS"/>
</dbReference>
<feature type="binding site" description="in other chain" evidence="15">
    <location>
        <begin position="169"/>
        <end position="171"/>
    </location>
    <ligand>
        <name>substrate</name>
        <note>ligand shared between dimeric partners</note>
    </ligand>
</feature>
<evidence type="ECO:0000256" key="9">
    <source>
        <dbReference type="ARBA" id="ARBA00022741"/>
    </source>
</evidence>
<feature type="binding site" evidence="15">
    <location>
        <begin position="21"/>
        <end position="25"/>
    </location>
    <ligand>
        <name>ADP</name>
        <dbReference type="ChEBI" id="CHEBI:456216"/>
        <note>allosteric activator; ligand shared between dimeric partners</note>
    </ligand>
</feature>
<comment type="caution">
    <text evidence="15">Lacks conserved residue(s) required for the propagation of feature annotation.</text>
</comment>
<evidence type="ECO:0000259" key="16">
    <source>
        <dbReference type="Pfam" id="PF00365"/>
    </source>
</evidence>
<gene>
    <name evidence="15 17" type="primary">pfkA</name>
    <name evidence="17" type="ORF">H9X83_05225</name>
</gene>
<feature type="binding site" evidence="15">
    <location>
        <position position="245"/>
    </location>
    <ligand>
        <name>substrate</name>
        <note>ligand shared between dimeric partners</note>
    </ligand>
</feature>
<dbReference type="PIRSF" id="PIRSF000532">
    <property type="entry name" value="ATP_PFK_prok"/>
    <property type="match status" value="1"/>
</dbReference>
<protein>
    <recommendedName>
        <fullName evidence="15">ATP-dependent 6-phosphofructokinase</fullName>
        <shortName evidence="15">ATP-PFK</shortName>
        <shortName evidence="15">Phosphofructokinase</shortName>
        <ecNumber evidence="15">2.7.1.11</ecNumber>
    </recommendedName>
    <alternativeName>
        <fullName evidence="15">Phosphohexokinase</fullName>
    </alternativeName>
</protein>
<dbReference type="GO" id="GO:0003872">
    <property type="term" value="F:6-phosphofructokinase activity"/>
    <property type="evidence" value="ECO:0007669"/>
    <property type="project" value="UniProtKB-EC"/>
</dbReference>
<feature type="binding site" description="in other chain" evidence="15">
    <location>
        <begin position="125"/>
        <end position="127"/>
    </location>
    <ligand>
        <name>substrate</name>
        <note>ligand shared between dimeric partners</note>
    </ligand>
</feature>
<evidence type="ECO:0000256" key="11">
    <source>
        <dbReference type="ARBA" id="ARBA00022840"/>
    </source>
</evidence>
<keyword evidence="7 15" id="KW-0808">Transferase</keyword>
<dbReference type="Gene3D" id="3.40.50.450">
    <property type="match status" value="1"/>
</dbReference>
<comment type="caution">
    <text evidence="17">The sequence shown here is derived from an EMBL/GenBank/DDBJ whole genome shotgun (WGS) entry which is preliminary data.</text>
</comment>
<dbReference type="RefSeq" id="WP_205133420.1">
    <property type="nucleotide sequence ID" value="NZ_JACSNT010000006.1"/>
</dbReference>
<evidence type="ECO:0000256" key="1">
    <source>
        <dbReference type="ARBA" id="ARBA00001946"/>
    </source>
</evidence>
<keyword evidence="10 15" id="KW-0418">Kinase</keyword>
<dbReference type="SUPFAM" id="SSF53784">
    <property type="entry name" value="Phosphofructokinase"/>
    <property type="match status" value="1"/>
</dbReference>
<keyword evidence="13 15" id="KW-0324">Glycolysis</keyword>
<comment type="subcellular location">
    <subcellularLocation>
        <location evidence="3 15">Cytoplasm</location>
    </subcellularLocation>
</comment>
<dbReference type="InterPro" id="IPR000023">
    <property type="entry name" value="Phosphofructokinase_dom"/>
</dbReference>
<evidence type="ECO:0000256" key="7">
    <source>
        <dbReference type="ARBA" id="ARBA00022679"/>
    </source>
</evidence>
<dbReference type="EC" id="2.7.1.11" evidence="15"/>
<feature type="binding site" description="in other chain" evidence="15">
    <location>
        <position position="154"/>
    </location>
    <ligand>
        <name>ADP</name>
        <dbReference type="ChEBI" id="CHEBI:456216"/>
        <note>allosteric activator; ligand shared between dimeric partners</note>
    </ligand>
</feature>
<feature type="binding site" description="in other chain" evidence="15">
    <location>
        <position position="211"/>
    </location>
    <ligand>
        <name>ADP</name>
        <dbReference type="ChEBI" id="CHEBI:456216"/>
        <note>allosteric activator; ligand shared between dimeric partners</note>
    </ligand>
</feature>
<dbReference type="Gene3D" id="3.40.50.460">
    <property type="entry name" value="Phosphofructokinase domain"/>
    <property type="match status" value="1"/>
</dbReference>
<dbReference type="NCBIfam" id="NF002872">
    <property type="entry name" value="PRK03202.1"/>
    <property type="match status" value="1"/>
</dbReference>
<proteinExistence type="inferred from homology"/>
<organism evidence="17 18">
    <name type="scientific">Anaerotignum lactatifermentans</name>
    <dbReference type="NCBI Taxonomy" id="160404"/>
    <lineage>
        <taxon>Bacteria</taxon>
        <taxon>Bacillati</taxon>
        <taxon>Bacillota</taxon>
        <taxon>Clostridia</taxon>
        <taxon>Lachnospirales</taxon>
        <taxon>Anaerotignaceae</taxon>
        <taxon>Anaerotignum</taxon>
    </lineage>
</organism>
<evidence type="ECO:0000256" key="13">
    <source>
        <dbReference type="ARBA" id="ARBA00023152"/>
    </source>
</evidence>
<keyword evidence="12 15" id="KW-0460">Magnesium</keyword>
<comment type="similarity">
    <text evidence="15">Belongs to the phosphofructokinase type A (PFKA) family. ATP-dependent PFK group I subfamily. Prokaryotic clade 'B1' sub-subfamily.</text>
</comment>
<name>A0ABS2GAB0_9FIRM</name>
<dbReference type="InterPro" id="IPR012828">
    <property type="entry name" value="PFKA_ATP_prok"/>
</dbReference>
<keyword evidence="11 15" id="KW-0067">ATP-binding</keyword>
<evidence type="ECO:0000256" key="3">
    <source>
        <dbReference type="ARBA" id="ARBA00004496"/>
    </source>
</evidence>
<dbReference type="PANTHER" id="PTHR13697:SF4">
    <property type="entry name" value="ATP-DEPENDENT 6-PHOSPHOFRUCTOKINASE"/>
    <property type="match status" value="1"/>
</dbReference>
<comment type="pathway">
    <text evidence="4 15">Carbohydrate degradation; glycolysis; D-glyceraldehyde 3-phosphate and glycerone phosphate from D-glucose: step 3/4.</text>
</comment>
<evidence type="ECO:0000256" key="10">
    <source>
        <dbReference type="ARBA" id="ARBA00022777"/>
    </source>
</evidence>
<dbReference type="EMBL" id="JACSNV010000005">
    <property type="protein sequence ID" value="MBM6877557.1"/>
    <property type="molecule type" value="Genomic_DNA"/>
</dbReference>